<comment type="caution">
    <text evidence="2">The sequence shown here is derived from an EMBL/GenBank/DDBJ whole genome shotgun (WGS) entry which is preliminary data.</text>
</comment>
<name>A0A5J4S9P2_9ZZZZ</name>
<dbReference type="EMBL" id="SNRY01001460">
    <property type="protein sequence ID" value="KAA6330769.1"/>
    <property type="molecule type" value="Genomic_DNA"/>
</dbReference>
<sequence>MKPLFHRKNIYKPRRKLSPWKVTTVESGIIWQDSNERESATAKRNT</sequence>
<evidence type="ECO:0000313" key="2">
    <source>
        <dbReference type="EMBL" id="KAA6342767.1"/>
    </source>
</evidence>
<accession>A0A5J4S9P2</accession>
<dbReference type="AlphaFoldDB" id="A0A5J4S9P2"/>
<proteinExistence type="predicted"/>
<reference evidence="2" key="1">
    <citation type="submission" date="2019-03" db="EMBL/GenBank/DDBJ databases">
        <title>Single cell metagenomics reveals metabolic interactions within the superorganism composed of flagellate Streblomastix strix and complex community of Bacteroidetes bacteria on its surface.</title>
        <authorList>
            <person name="Treitli S.C."/>
            <person name="Kolisko M."/>
            <person name="Husnik F."/>
            <person name="Keeling P."/>
            <person name="Hampl V."/>
        </authorList>
    </citation>
    <scope>NUCLEOTIDE SEQUENCE</scope>
    <source>
        <strain evidence="2">STM</strain>
    </source>
</reference>
<gene>
    <name evidence="2" type="ORF">EZS27_009497</name>
    <name evidence="1" type="ORF">EZS27_020556</name>
</gene>
<organism evidence="2">
    <name type="scientific">termite gut metagenome</name>
    <dbReference type="NCBI Taxonomy" id="433724"/>
    <lineage>
        <taxon>unclassified sequences</taxon>
        <taxon>metagenomes</taxon>
        <taxon>organismal metagenomes</taxon>
    </lineage>
</organism>
<evidence type="ECO:0000313" key="1">
    <source>
        <dbReference type="EMBL" id="KAA6330769.1"/>
    </source>
</evidence>
<dbReference type="EMBL" id="SNRY01000306">
    <property type="protein sequence ID" value="KAA6342767.1"/>
    <property type="molecule type" value="Genomic_DNA"/>
</dbReference>
<protein>
    <submittedName>
        <fullName evidence="2">Uncharacterized protein</fullName>
    </submittedName>
</protein>